<protein>
    <submittedName>
        <fullName evidence="2">Sodium:solute symporter</fullName>
    </submittedName>
</protein>
<keyword evidence="3" id="KW-1185">Reference proteome</keyword>
<dbReference type="AlphaFoldDB" id="A0A2R5F9G2"/>
<keyword evidence="1" id="KW-0812">Transmembrane</keyword>
<feature type="transmembrane region" description="Helical" evidence="1">
    <location>
        <begin position="37"/>
        <end position="54"/>
    </location>
</feature>
<feature type="transmembrane region" description="Helical" evidence="1">
    <location>
        <begin position="6"/>
        <end position="25"/>
    </location>
</feature>
<keyword evidence="1" id="KW-1133">Transmembrane helix</keyword>
<name>A0A2R5F9G2_9PROT</name>
<dbReference type="RefSeq" id="WP_109016021.1">
    <property type="nucleotide sequence ID" value="NZ_BDOQ01000010.1"/>
</dbReference>
<evidence type="ECO:0000256" key="1">
    <source>
        <dbReference type="SAM" id="Phobius"/>
    </source>
</evidence>
<evidence type="ECO:0000313" key="3">
    <source>
        <dbReference type="Proteomes" id="UP000245081"/>
    </source>
</evidence>
<proteinExistence type="predicted"/>
<keyword evidence="1" id="KW-0472">Membrane</keyword>
<gene>
    <name evidence="2" type="ORF">NMK_2438</name>
</gene>
<accession>A0A2R5F9G2</accession>
<evidence type="ECO:0000313" key="2">
    <source>
        <dbReference type="EMBL" id="GBG14837.1"/>
    </source>
</evidence>
<dbReference type="Proteomes" id="UP000245081">
    <property type="component" value="Unassembled WGS sequence"/>
</dbReference>
<organism evidence="2 3">
    <name type="scientific">Novimethylophilus kurashikiensis</name>
    <dbReference type="NCBI Taxonomy" id="1825523"/>
    <lineage>
        <taxon>Bacteria</taxon>
        <taxon>Pseudomonadati</taxon>
        <taxon>Pseudomonadota</taxon>
        <taxon>Betaproteobacteria</taxon>
        <taxon>Nitrosomonadales</taxon>
        <taxon>Methylophilaceae</taxon>
        <taxon>Novimethylophilus</taxon>
    </lineage>
</organism>
<comment type="caution">
    <text evidence="2">The sequence shown here is derived from an EMBL/GenBank/DDBJ whole genome shotgun (WGS) entry which is preliminary data.</text>
</comment>
<sequence>MSLFTWYMSAFVLITVTLAACVRIINNFGTYKPWQRAVALAIVAAIMYAWWLWANAYPGPTSVH</sequence>
<dbReference type="EMBL" id="BDOQ01000010">
    <property type="protein sequence ID" value="GBG14837.1"/>
    <property type="molecule type" value="Genomic_DNA"/>
</dbReference>
<reference evidence="2 3" key="1">
    <citation type="journal article" date="2018" name="Environ. Microbiol.">
        <title>Isolation and genomic characterization of Novimethylophilus kurashikiensis gen. nov. sp. nov., a new lanthanide-dependent methylotrophic species of Methylophilaceae.</title>
        <authorList>
            <person name="Lv H."/>
            <person name="Sahin N."/>
            <person name="Tani A."/>
        </authorList>
    </citation>
    <scope>NUCLEOTIDE SEQUENCE [LARGE SCALE GENOMIC DNA]</scope>
    <source>
        <strain evidence="2 3">La2-4</strain>
    </source>
</reference>